<evidence type="ECO:0000313" key="3">
    <source>
        <dbReference type="Proteomes" id="UP000249417"/>
    </source>
</evidence>
<reference evidence="2 3" key="1">
    <citation type="submission" date="2017-08" db="EMBL/GenBank/DDBJ databases">
        <title>Infants hospitalized years apart are colonized by the same room-sourced microbial strains.</title>
        <authorList>
            <person name="Brooks B."/>
            <person name="Olm M.R."/>
            <person name="Firek B.A."/>
            <person name="Baker R."/>
            <person name="Thomas B.C."/>
            <person name="Morowitz M.J."/>
            <person name="Banfield J.F."/>
        </authorList>
    </citation>
    <scope>NUCLEOTIDE SEQUENCE [LARGE SCALE GENOMIC DNA]</scope>
    <source>
        <strain evidence="2">S2_005_002_R2_29</strain>
    </source>
</reference>
<proteinExistence type="predicted"/>
<dbReference type="CDD" id="cd00093">
    <property type="entry name" value="HTH_XRE"/>
    <property type="match status" value="1"/>
</dbReference>
<feature type="domain" description="HTH cro/C1-type" evidence="1">
    <location>
        <begin position="20"/>
        <end position="74"/>
    </location>
</feature>
<gene>
    <name evidence="2" type="ORF">DI551_10405</name>
</gene>
<dbReference type="Gene3D" id="1.10.260.40">
    <property type="entry name" value="lambda repressor-like DNA-binding domains"/>
    <property type="match status" value="1"/>
</dbReference>
<dbReference type="SUPFAM" id="SSF47413">
    <property type="entry name" value="lambda repressor-like DNA-binding domains"/>
    <property type="match status" value="1"/>
</dbReference>
<dbReference type="InterPro" id="IPR001387">
    <property type="entry name" value="Cro/C1-type_HTH"/>
</dbReference>
<dbReference type="PROSITE" id="PS50943">
    <property type="entry name" value="HTH_CROC1"/>
    <property type="match status" value="1"/>
</dbReference>
<sequence>FYGPFIFTWLYRGMFDPGLLKAARVLADLSQKALAEEAGIGSATLVEMEAGRSRPQPETVLAVMSALERHGVQIRDGAVRRLSDRIRFIEGDDCYLKLLEDVGTSLAGKPKAELLIFFGDDAKSPPDVVKAYRKLRLAGIRMRQLVEQGNDFLMGETHEYRYAPKDYFLNRVCTVYGDKIAMVTKTDVKRIIVINDAELAEMQRNLFMWLWSISPQPSETHATERF</sequence>
<feature type="non-terminal residue" evidence="2">
    <location>
        <position position="1"/>
    </location>
</feature>
<accession>A0A2W5MV94</accession>
<evidence type="ECO:0000313" key="2">
    <source>
        <dbReference type="EMBL" id="PZQ44288.1"/>
    </source>
</evidence>
<evidence type="ECO:0000259" key="1">
    <source>
        <dbReference type="PROSITE" id="PS50943"/>
    </source>
</evidence>
<name>A0A2W5MV94_9BACT</name>
<comment type="caution">
    <text evidence="2">The sequence shown here is derived from an EMBL/GenBank/DDBJ whole genome shotgun (WGS) entry which is preliminary data.</text>
</comment>
<dbReference type="SMART" id="SM00530">
    <property type="entry name" value="HTH_XRE"/>
    <property type="match status" value="1"/>
</dbReference>
<dbReference type="Pfam" id="PF01381">
    <property type="entry name" value="HTH_3"/>
    <property type="match status" value="1"/>
</dbReference>
<protein>
    <recommendedName>
        <fullName evidence="1">HTH cro/C1-type domain-containing protein</fullName>
    </recommendedName>
</protein>
<dbReference type="GO" id="GO:0003677">
    <property type="term" value="F:DNA binding"/>
    <property type="evidence" value="ECO:0007669"/>
    <property type="project" value="InterPro"/>
</dbReference>
<dbReference type="EMBL" id="QFQB01000100">
    <property type="protein sequence ID" value="PZQ44288.1"/>
    <property type="molecule type" value="Genomic_DNA"/>
</dbReference>
<dbReference type="AlphaFoldDB" id="A0A2W5MV94"/>
<organism evidence="2 3">
    <name type="scientific">Micavibrio aeruginosavorus</name>
    <dbReference type="NCBI Taxonomy" id="349221"/>
    <lineage>
        <taxon>Bacteria</taxon>
        <taxon>Pseudomonadati</taxon>
        <taxon>Bdellovibrionota</taxon>
        <taxon>Bdellovibrionia</taxon>
        <taxon>Bdellovibrionales</taxon>
        <taxon>Pseudobdellovibrionaceae</taxon>
        <taxon>Micavibrio</taxon>
    </lineage>
</organism>
<dbReference type="InterPro" id="IPR010982">
    <property type="entry name" value="Lambda_DNA-bd_dom_sf"/>
</dbReference>
<dbReference type="Proteomes" id="UP000249417">
    <property type="component" value="Unassembled WGS sequence"/>
</dbReference>